<sequence length="83" mass="9109">MKSYLLLATGDTCNVGDDPLLLDENHCRSSDSPLTFSLSLTVLCMVIGKRLGPRSNLLQIIRSPDESEILLLNRDGEEHTAVP</sequence>
<accession>A0AAD6PSP2</accession>
<keyword evidence="2" id="KW-1185">Reference proteome</keyword>
<dbReference type="AlphaFoldDB" id="A0AAD6PSP2"/>
<proteinExistence type="predicted"/>
<organism evidence="1 2">
    <name type="scientific">Populus alba x Populus x berolinensis</name>
    <dbReference type="NCBI Taxonomy" id="444605"/>
    <lineage>
        <taxon>Eukaryota</taxon>
        <taxon>Viridiplantae</taxon>
        <taxon>Streptophyta</taxon>
        <taxon>Embryophyta</taxon>
        <taxon>Tracheophyta</taxon>
        <taxon>Spermatophyta</taxon>
        <taxon>Magnoliopsida</taxon>
        <taxon>eudicotyledons</taxon>
        <taxon>Gunneridae</taxon>
        <taxon>Pentapetalae</taxon>
        <taxon>rosids</taxon>
        <taxon>fabids</taxon>
        <taxon>Malpighiales</taxon>
        <taxon>Salicaceae</taxon>
        <taxon>Saliceae</taxon>
        <taxon>Populus</taxon>
    </lineage>
</organism>
<dbReference type="Proteomes" id="UP001164929">
    <property type="component" value="Chromosome 18"/>
</dbReference>
<gene>
    <name evidence="1" type="ORF">NC653_039896</name>
</gene>
<comment type="caution">
    <text evidence="1">The sequence shown here is derived from an EMBL/GenBank/DDBJ whole genome shotgun (WGS) entry which is preliminary data.</text>
</comment>
<dbReference type="EMBL" id="JAQIZT010000018">
    <property type="protein sequence ID" value="KAJ6958077.1"/>
    <property type="molecule type" value="Genomic_DNA"/>
</dbReference>
<name>A0AAD6PSP2_9ROSI</name>
<evidence type="ECO:0000313" key="1">
    <source>
        <dbReference type="EMBL" id="KAJ6958077.1"/>
    </source>
</evidence>
<evidence type="ECO:0000313" key="2">
    <source>
        <dbReference type="Proteomes" id="UP001164929"/>
    </source>
</evidence>
<reference evidence="1 2" key="1">
    <citation type="journal article" date="2023" name="Mol. Ecol. Resour.">
        <title>Chromosome-level genome assembly of a triploid poplar Populus alba 'Berolinensis'.</title>
        <authorList>
            <person name="Chen S."/>
            <person name="Yu Y."/>
            <person name="Wang X."/>
            <person name="Wang S."/>
            <person name="Zhang T."/>
            <person name="Zhou Y."/>
            <person name="He R."/>
            <person name="Meng N."/>
            <person name="Wang Y."/>
            <person name="Liu W."/>
            <person name="Liu Z."/>
            <person name="Liu J."/>
            <person name="Guo Q."/>
            <person name="Huang H."/>
            <person name="Sederoff R.R."/>
            <person name="Wang G."/>
            <person name="Qu G."/>
            <person name="Chen S."/>
        </authorList>
    </citation>
    <scope>NUCLEOTIDE SEQUENCE [LARGE SCALE GENOMIC DNA]</scope>
    <source>
        <strain evidence="1">SC-2020</strain>
    </source>
</reference>
<protein>
    <submittedName>
        <fullName evidence="1">Uncharacterized protein</fullName>
    </submittedName>
</protein>